<dbReference type="PROSITE" id="PS51257">
    <property type="entry name" value="PROKAR_LIPOPROTEIN"/>
    <property type="match status" value="1"/>
</dbReference>
<dbReference type="Pfam" id="PF17881">
    <property type="entry name" value="TseB"/>
    <property type="match status" value="1"/>
</dbReference>
<proteinExistence type="predicted"/>
<name>A0A285NRQ4_9BACI</name>
<gene>
    <name evidence="3" type="ORF">SAMN05421503_1679</name>
</gene>
<dbReference type="SUPFAM" id="SSF54403">
    <property type="entry name" value="Cystatin/monellin"/>
    <property type="match status" value="2"/>
</dbReference>
<feature type="transmembrane region" description="Helical" evidence="1">
    <location>
        <begin position="16"/>
        <end position="37"/>
    </location>
</feature>
<keyword evidence="1" id="KW-0812">Transmembrane</keyword>
<evidence type="ECO:0000313" key="3">
    <source>
        <dbReference type="EMBL" id="SNZ10321.1"/>
    </source>
</evidence>
<keyword evidence="4" id="KW-1185">Reference proteome</keyword>
<keyword evidence="1" id="KW-1133">Transmembrane helix</keyword>
<reference evidence="4" key="1">
    <citation type="submission" date="2017-09" db="EMBL/GenBank/DDBJ databases">
        <authorList>
            <person name="Varghese N."/>
            <person name="Submissions S."/>
        </authorList>
    </citation>
    <scope>NUCLEOTIDE SEQUENCE [LARGE SCALE GENOMIC DNA]</scope>
    <source>
        <strain evidence="4">CGMCC 1.8913</strain>
    </source>
</reference>
<dbReference type="RefSeq" id="WP_143596003.1">
    <property type="nucleotide sequence ID" value="NZ_OBEK01000002.1"/>
</dbReference>
<dbReference type="Proteomes" id="UP000219356">
    <property type="component" value="Unassembled WGS sequence"/>
</dbReference>
<dbReference type="InterPro" id="IPR041401">
    <property type="entry name" value="TseB-like_dom"/>
</dbReference>
<evidence type="ECO:0000259" key="2">
    <source>
        <dbReference type="Pfam" id="PF17881"/>
    </source>
</evidence>
<dbReference type="InterPro" id="IPR046350">
    <property type="entry name" value="Cystatin_sf"/>
</dbReference>
<organism evidence="3 4">
    <name type="scientific">Terribacillus aidingensis</name>
    <dbReference type="NCBI Taxonomy" id="586416"/>
    <lineage>
        <taxon>Bacteria</taxon>
        <taxon>Bacillati</taxon>
        <taxon>Bacillota</taxon>
        <taxon>Bacilli</taxon>
        <taxon>Bacillales</taxon>
        <taxon>Bacillaceae</taxon>
        <taxon>Terribacillus</taxon>
    </lineage>
</organism>
<feature type="domain" description="Cell wall elongation regulator TseB-like" evidence="2">
    <location>
        <begin position="54"/>
        <end position="90"/>
    </location>
</feature>
<sequence>MKRRYSRFTVPKWAKITLLAVSAVLLLLLGCGIYVYYTTQDKRTAGFEDSENFVAEHTDLDEADEVTRFNGEHVYHVVTGKQADGQEAIAYRIKGEKDPKKIIYTTEPADEQQAKGSWQSACGNNCELDDIRLGLYEDEPAWEITFRDGEDRLGYSYYTLDGLEQLESFALSNQYK</sequence>
<dbReference type="AlphaFoldDB" id="A0A285NRQ4"/>
<dbReference type="EMBL" id="OBEK01000002">
    <property type="protein sequence ID" value="SNZ10321.1"/>
    <property type="molecule type" value="Genomic_DNA"/>
</dbReference>
<evidence type="ECO:0000313" key="4">
    <source>
        <dbReference type="Proteomes" id="UP000219356"/>
    </source>
</evidence>
<dbReference type="Gene3D" id="3.10.450.40">
    <property type="match status" value="2"/>
</dbReference>
<accession>A0A285NRQ4</accession>
<dbReference type="OrthoDB" id="2381181at2"/>
<keyword evidence="1" id="KW-0472">Membrane</keyword>
<evidence type="ECO:0000256" key="1">
    <source>
        <dbReference type="SAM" id="Phobius"/>
    </source>
</evidence>
<protein>
    <submittedName>
        <fullName evidence="3">Uncharacterized protein YpmB</fullName>
    </submittedName>
</protein>